<comment type="subunit">
    <text evidence="2">Monomer.</text>
</comment>
<evidence type="ECO:0000313" key="4">
    <source>
        <dbReference type="EMBL" id="KRO83430.1"/>
    </source>
</evidence>
<dbReference type="GO" id="GO:0002098">
    <property type="term" value="P:tRNA wobble uridine modification"/>
    <property type="evidence" value="ECO:0007669"/>
    <property type="project" value="UniProtKB-UniRule"/>
</dbReference>
<dbReference type="Gene3D" id="3.40.250.10">
    <property type="entry name" value="Rhodanese-like domain"/>
    <property type="match status" value="1"/>
</dbReference>
<dbReference type="NCBIfam" id="NF008751">
    <property type="entry name" value="PRK11784.1-3"/>
    <property type="match status" value="1"/>
</dbReference>
<comment type="catalytic activity">
    <reaction evidence="2">
        <text>5-methylaminomethyl-2-thiouridine(34) in tRNA + selenophosphate + (2E)-geranyl diphosphate + H2O + H(+) = 5-methylaminomethyl-2-selenouridine(34) in tRNA + (2E)-thiogeraniol + phosphate + diphosphate</text>
        <dbReference type="Rhea" id="RHEA:42716"/>
        <dbReference type="Rhea" id="RHEA-COMP:10195"/>
        <dbReference type="Rhea" id="RHEA-COMP:10196"/>
        <dbReference type="ChEBI" id="CHEBI:15377"/>
        <dbReference type="ChEBI" id="CHEBI:15378"/>
        <dbReference type="ChEBI" id="CHEBI:16144"/>
        <dbReference type="ChEBI" id="CHEBI:33019"/>
        <dbReference type="ChEBI" id="CHEBI:43474"/>
        <dbReference type="ChEBI" id="CHEBI:58057"/>
        <dbReference type="ChEBI" id="CHEBI:74455"/>
        <dbReference type="ChEBI" id="CHEBI:82743"/>
        <dbReference type="ChEBI" id="CHEBI:143703"/>
        <dbReference type="EC" id="2.9.1.3"/>
    </reaction>
</comment>
<evidence type="ECO:0000256" key="2">
    <source>
        <dbReference type="HAMAP-Rule" id="MF_01622"/>
    </source>
</evidence>
<dbReference type="InterPro" id="IPR001763">
    <property type="entry name" value="Rhodanese-like_dom"/>
</dbReference>
<organism evidence="4 5">
    <name type="scientific">OM182 bacterium BACL3 MAG-120619-bin3</name>
    <dbReference type="NCBI Taxonomy" id="1655593"/>
    <lineage>
        <taxon>Bacteria</taxon>
        <taxon>Pseudomonadati</taxon>
        <taxon>Pseudomonadota</taxon>
        <taxon>Gammaproteobacteria</taxon>
        <taxon>OMG group</taxon>
        <taxon>OM182 clade</taxon>
    </lineage>
</organism>
<proteinExistence type="inferred from homology"/>
<dbReference type="HAMAP" id="MF_01622">
    <property type="entry name" value="tRNA_sel_U_synth"/>
    <property type="match status" value="1"/>
</dbReference>
<dbReference type="SMART" id="SM00450">
    <property type="entry name" value="RHOD"/>
    <property type="match status" value="1"/>
</dbReference>
<dbReference type="InterPro" id="IPR017582">
    <property type="entry name" value="SelU"/>
</dbReference>
<dbReference type="SUPFAM" id="SSF52540">
    <property type="entry name" value="P-loop containing nucleoside triphosphate hydrolases"/>
    <property type="match status" value="1"/>
</dbReference>
<dbReference type="NCBIfam" id="NF008750">
    <property type="entry name" value="PRK11784.1-2"/>
    <property type="match status" value="1"/>
</dbReference>
<name>A0A0R2T8W2_9GAMM</name>
<evidence type="ECO:0000259" key="3">
    <source>
        <dbReference type="PROSITE" id="PS50206"/>
    </source>
</evidence>
<evidence type="ECO:0000256" key="1">
    <source>
        <dbReference type="ARBA" id="ARBA00023266"/>
    </source>
</evidence>
<dbReference type="Pfam" id="PF00581">
    <property type="entry name" value="Rhodanese"/>
    <property type="match status" value="1"/>
</dbReference>
<dbReference type="NCBIfam" id="TIGR03167">
    <property type="entry name" value="tRNA_sel_U_synt"/>
    <property type="match status" value="1"/>
</dbReference>
<comment type="catalytic activity">
    <reaction evidence="2">
        <text>5-methylaminomethyl-S-(2E)-geranyl-thiouridine(34) in tRNA + selenophosphate + H(+) = 5-methylaminomethyl-2-(Se-phospho)selenouridine(34) in tRNA + (2E)-thiogeraniol</text>
        <dbReference type="Rhea" id="RHEA:60172"/>
        <dbReference type="Rhea" id="RHEA-COMP:14654"/>
        <dbReference type="Rhea" id="RHEA-COMP:15523"/>
        <dbReference type="ChEBI" id="CHEBI:15378"/>
        <dbReference type="ChEBI" id="CHEBI:16144"/>
        <dbReference type="ChEBI" id="CHEBI:140632"/>
        <dbReference type="ChEBI" id="CHEBI:143702"/>
        <dbReference type="ChEBI" id="CHEBI:143703"/>
    </reaction>
</comment>
<gene>
    <name evidence="2" type="primary">selU</name>
    <name evidence="4" type="ORF">ABR85_06530</name>
</gene>
<dbReference type="EMBL" id="LICD01000019">
    <property type="protein sequence ID" value="KRO83430.1"/>
    <property type="molecule type" value="Genomic_DNA"/>
</dbReference>
<dbReference type="SUPFAM" id="SSF52821">
    <property type="entry name" value="Rhodanese/Cell cycle control phosphatase"/>
    <property type="match status" value="1"/>
</dbReference>
<dbReference type="PROSITE" id="PS50206">
    <property type="entry name" value="RHODANESE_3"/>
    <property type="match status" value="1"/>
</dbReference>
<protein>
    <recommendedName>
        <fullName evidence="2">tRNA 2-selenouridine synthase</fullName>
        <ecNumber evidence="2">2.9.1.3</ecNumber>
    </recommendedName>
</protein>
<reference evidence="4 5" key="1">
    <citation type="submission" date="2015-10" db="EMBL/GenBank/DDBJ databases">
        <title>Metagenome-Assembled Genomes uncover a global brackish microbiome.</title>
        <authorList>
            <person name="Hugerth L.W."/>
            <person name="Larsson J."/>
            <person name="Alneberg J."/>
            <person name="Lindh M.V."/>
            <person name="Legrand C."/>
            <person name="Pinhassi J."/>
            <person name="Andersson A.F."/>
        </authorList>
    </citation>
    <scope>NUCLEOTIDE SEQUENCE [LARGE SCALE GENOMIC DNA]</scope>
    <source>
        <strain evidence="4">BACL22 MAG-120619-bin3</strain>
    </source>
</reference>
<dbReference type="PANTHER" id="PTHR30401">
    <property type="entry name" value="TRNA 2-SELENOURIDINE SYNTHASE"/>
    <property type="match status" value="1"/>
</dbReference>
<keyword evidence="2" id="KW-0808">Transferase</keyword>
<dbReference type="Proteomes" id="UP000051242">
    <property type="component" value="Unassembled WGS sequence"/>
</dbReference>
<comment type="similarity">
    <text evidence="2">Belongs to the SelU family.</text>
</comment>
<evidence type="ECO:0000313" key="5">
    <source>
        <dbReference type="Proteomes" id="UP000051242"/>
    </source>
</evidence>
<dbReference type="Pfam" id="PF26341">
    <property type="entry name" value="AAA_SelU"/>
    <property type="match status" value="1"/>
</dbReference>
<dbReference type="InterPro" id="IPR036873">
    <property type="entry name" value="Rhodanese-like_dom_sf"/>
</dbReference>
<dbReference type="GO" id="GO:0043828">
    <property type="term" value="F:tRNA 2-selenouridine synthase activity"/>
    <property type="evidence" value="ECO:0007669"/>
    <property type="project" value="UniProtKB-EC"/>
</dbReference>
<dbReference type="EC" id="2.9.1.3" evidence="2"/>
<comment type="catalytic activity">
    <reaction evidence="2">
        <text>5-methylaminomethyl-2-thiouridine(34) in tRNA + (2E)-geranyl diphosphate = 5-methylaminomethyl-S-(2E)-geranyl-thiouridine(34) in tRNA + diphosphate</text>
        <dbReference type="Rhea" id="RHEA:14085"/>
        <dbReference type="Rhea" id="RHEA-COMP:10195"/>
        <dbReference type="Rhea" id="RHEA-COMP:14654"/>
        <dbReference type="ChEBI" id="CHEBI:33019"/>
        <dbReference type="ChEBI" id="CHEBI:58057"/>
        <dbReference type="ChEBI" id="CHEBI:74455"/>
        <dbReference type="ChEBI" id="CHEBI:140632"/>
    </reaction>
</comment>
<feature type="domain" description="Rhodanese" evidence="3">
    <location>
        <begin position="23"/>
        <end position="146"/>
    </location>
</feature>
<dbReference type="InterPro" id="IPR058840">
    <property type="entry name" value="AAA_SelU"/>
</dbReference>
<dbReference type="AlphaFoldDB" id="A0A0R2T8W2"/>
<comment type="catalytic activity">
    <reaction evidence="2">
        <text>5-methylaminomethyl-2-(Se-phospho)selenouridine(34) in tRNA + H2O = 5-methylaminomethyl-2-selenouridine(34) in tRNA + phosphate</text>
        <dbReference type="Rhea" id="RHEA:60176"/>
        <dbReference type="Rhea" id="RHEA-COMP:10196"/>
        <dbReference type="Rhea" id="RHEA-COMP:15523"/>
        <dbReference type="ChEBI" id="CHEBI:15377"/>
        <dbReference type="ChEBI" id="CHEBI:43474"/>
        <dbReference type="ChEBI" id="CHEBI:82743"/>
        <dbReference type="ChEBI" id="CHEBI:143702"/>
    </reaction>
</comment>
<dbReference type="PANTHER" id="PTHR30401:SF0">
    <property type="entry name" value="TRNA 2-SELENOURIDINE SYNTHASE"/>
    <property type="match status" value="1"/>
</dbReference>
<comment type="caution">
    <text evidence="4">The sequence shown here is derived from an EMBL/GenBank/DDBJ whole genome shotgun (WGS) entry which is preliminary data.</text>
</comment>
<comment type="function">
    <text evidence="2">Involved in the post-transcriptional modification of the uridine at the wobble position (U34) of tRNA(Lys), tRNA(Glu) and tRNA(Gln). Catalyzes the conversion of 2-thiouridine (S2U-RNA) to 2-selenouridine (Se2U-RNA). Acts in a two-step process involving geranylation of 2-thiouridine (S2U) to S-geranyl-2-thiouridine (geS2U) and subsequent selenation of the latter derivative to 2-selenouridine (Se2U) in the tRNA chain.</text>
</comment>
<keyword evidence="1 2" id="KW-0711">Selenium</keyword>
<sequence>MDIPKPQAGKLAQIPADRFTELLLNSTPLIDVRAECEYHDGHIPHSVNLPLLNDAERAEVGTCYKRKGQEAAITLGTELVSGDTKKERMTAWVRFIADNPTAVILCFRGGLRSQTVQKWLAESGLQRPLISGGYKALRRHLLRTTIRVASEKKIIIVAGKTGTGKTHLINNLTRSVDLEGLANHRGSAFGRRVSAQPAQSVFENLLALDLLRQEREGGATLFLEDESRAIGSISLPLELHRAMSVAPIVRVEESLDFRVETILNDYIVSNLTDFRRLDPVQGDSLFSESLLASLDRIKKRLGGERHSALRDIMSAALTSNNDHDQHRAWIRGLLVDYYDPMYEYQMTKKAQRVVFKGDSDTFLEWASEFDQLQT</sequence>
<dbReference type="GO" id="GO:0016765">
    <property type="term" value="F:transferase activity, transferring alkyl or aryl (other than methyl) groups"/>
    <property type="evidence" value="ECO:0007669"/>
    <property type="project" value="UniProtKB-UniRule"/>
</dbReference>
<dbReference type="InterPro" id="IPR027417">
    <property type="entry name" value="P-loop_NTPase"/>
</dbReference>
<accession>A0A0R2T8W2</accession>
<feature type="active site" description="S-selanylcysteine intermediate" evidence="2">
    <location>
        <position position="106"/>
    </location>
</feature>